<keyword evidence="5" id="KW-0418">Kinase</keyword>
<name>A0AAD6Y883_9AGAR</name>
<evidence type="ECO:0000259" key="10">
    <source>
        <dbReference type="PROSITE" id="PS50032"/>
    </source>
</evidence>
<keyword evidence="6" id="KW-0067">ATP-binding</keyword>
<evidence type="ECO:0000256" key="3">
    <source>
        <dbReference type="ARBA" id="ARBA00022679"/>
    </source>
</evidence>
<dbReference type="EMBL" id="JARJCW010000046">
    <property type="protein sequence ID" value="KAJ7204835.1"/>
    <property type="molecule type" value="Genomic_DNA"/>
</dbReference>
<feature type="compositionally biased region" description="Polar residues" evidence="9">
    <location>
        <begin position="91"/>
        <end position="108"/>
    </location>
</feature>
<evidence type="ECO:0000256" key="9">
    <source>
        <dbReference type="SAM" id="MobiDB-lite"/>
    </source>
</evidence>
<evidence type="ECO:0000256" key="4">
    <source>
        <dbReference type="ARBA" id="ARBA00022741"/>
    </source>
</evidence>
<comment type="catalytic activity">
    <reaction evidence="8">
        <text>L-seryl-[protein] + ATP = O-phospho-L-seryl-[protein] + ADP + H(+)</text>
        <dbReference type="Rhea" id="RHEA:17989"/>
        <dbReference type="Rhea" id="RHEA-COMP:9863"/>
        <dbReference type="Rhea" id="RHEA-COMP:11604"/>
        <dbReference type="ChEBI" id="CHEBI:15378"/>
        <dbReference type="ChEBI" id="CHEBI:29999"/>
        <dbReference type="ChEBI" id="CHEBI:30616"/>
        <dbReference type="ChEBI" id="CHEBI:83421"/>
        <dbReference type="ChEBI" id="CHEBI:456216"/>
        <dbReference type="EC" id="2.7.11.1"/>
    </reaction>
</comment>
<evidence type="ECO:0000256" key="8">
    <source>
        <dbReference type="ARBA" id="ARBA00048679"/>
    </source>
</evidence>
<evidence type="ECO:0000313" key="12">
    <source>
        <dbReference type="Proteomes" id="UP001219525"/>
    </source>
</evidence>
<keyword evidence="3" id="KW-0808">Transferase</keyword>
<dbReference type="AlphaFoldDB" id="A0AAD6Y883"/>
<evidence type="ECO:0000256" key="5">
    <source>
        <dbReference type="ARBA" id="ARBA00022777"/>
    </source>
</evidence>
<accession>A0AAD6Y883</accession>
<evidence type="ECO:0000313" key="11">
    <source>
        <dbReference type="EMBL" id="KAJ7204835.1"/>
    </source>
</evidence>
<organism evidence="11 12">
    <name type="scientific">Mycena pura</name>
    <dbReference type="NCBI Taxonomy" id="153505"/>
    <lineage>
        <taxon>Eukaryota</taxon>
        <taxon>Fungi</taxon>
        <taxon>Dikarya</taxon>
        <taxon>Basidiomycota</taxon>
        <taxon>Agaricomycotina</taxon>
        <taxon>Agaricomycetes</taxon>
        <taxon>Agaricomycetidae</taxon>
        <taxon>Agaricales</taxon>
        <taxon>Marasmiineae</taxon>
        <taxon>Mycenaceae</taxon>
        <taxon>Mycena</taxon>
    </lineage>
</organism>
<dbReference type="Gene3D" id="3.30.310.80">
    <property type="entry name" value="Kinase associated domain 1, KA1"/>
    <property type="match status" value="1"/>
</dbReference>
<keyword evidence="4" id="KW-0547">Nucleotide-binding</keyword>
<dbReference type="Pfam" id="PF02149">
    <property type="entry name" value="KA1"/>
    <property type="match status" value="1"/>
</dbReference>
<evidence type="ECO:0000256" key="2">
    <source>
        <dbReference type="ARBA" id="ARBA00022527"/>
    </source>
</evidence>
<feature type="region of interest" description="Disordered" evidence="9">
    <location>
        <begin position="52"/>
        <end position="117"/>
    </location>
</feature>
<feature type="domain" description="KA1" evidence="10">
    <location>
        <begin position="125"/>
        <end position="170"/>
    </location>
</feature>
<feature type="non-terminal residue" evidence="11">
    <location>
        <position position="170"/>
    </location>
</feature>
<dbReference type="GO" id="GO:0004674">
    <property type="term" value="F:protein serine/threonine kinase activity"/>
    <property type="evidence" value="ECO:0007669"/>
    <property type="project" value="UniProtKB-KW"/>
</dbReference>
<evidence type="ECO:0000256" key="7">
    <source>
        <dbReference type="ARBA" id="ARBA00047899"/>
    </source>
</evidence>
<dbReference type="EC" id="2.7.11.1" evidence="1"/>
<protein>
    <recommendedName>
        <fullName evidence="1">non-specific serine/threonine protein kinase</fullName>
        <ecNumber evidence="1">2.7.11.1</ecNumber>
    </recommendedName>
</protein>
<dbReference type="SUPFAM" id="SSF103243">
    <property type="entry name" value="KA1-like"/>
    <property type="match status" value="1"/>
</dbReference>
<keyword evidence="2" id="KW-0723">Serine/threonine-protein kinase</keyword>
<dbReference type="InterPro" id="IPR028375">
    <property type="entry name" value="KA1/Ssp2_C"/>
</dbReference>
<feature type="non-terminal residue" evidence="11">
    <location>
        <position position="1"/>
    </location>
</feature>
<reference evidence="11" key="1">
    <citation type="submission" date="2023-03" db="EMBL/GenBank/DDBJ databases">
        <title>Massive genome expansion in bonnet fungi (Mycena s.s.) driven by repeated elements and novel gene families across ecological guilds.</title>
        <authorList>
            <consortium name="Lawrence Berkeley National Laboratory"/>
            <person name="Harder C.B."/>
            <person name="Miyauchi S."/>
            <person name="Viragh M."/>
            <person name="Kuo A."/>
            <person name="Thoen E."/>
            <person name="Andreopoulos B."/>
            <person name="Lu D."/>
            <person name="Skrede I."/>
            <person name="Drula E."/>
            <person name="Henrissat B."/>
            <person name="Morin E."/>
            <person name="Kohler A."/>
            <person name="Barry K."/>
            <person name="LaButti K."/>
            <person name="Morin E."/>
            <person name="Salamov A."/>
            <person name="Lipzen A."/>
            <person name="Mereny Z."/>
            <person name="Hegedus B."/>
            <person name="Baldrian P."/>
            <person name="Stursova M."/>
            <person name="Weitz H."/>
            <person name="Taylor A."/>
            <person name="Grigoriev I.V."/>
            <person name="Nagy L.G."/>
            <person name="Martin F."/>
            <person name="Kauserud H."/>
        </authorList>
    </citation>
    <scope>NUCLEOTIDE SEQUENCE</scope>
    <source>
        <strain evidence="11">9144</strain>
    </source>
</reference>
<proteinExistence type="predicted"/>
<dbReference type="InterPro" id="IPR001772">
    <property type="entry name" value="KA1_dom"/>
</dbReference>
<comment type="catalytic activity">
    <reaction evidence="7">
        <text>L-threonyl-[protein] + ATP = O-phospho-L-threonyl-[protein] + ADP + H(+)</text>
        <dbReference type="Rhea" id="RHEA:46608"/>
        <dbReference type="Rhea" id="RHEA-COMP:11060"/>
        <dbReference type="Rhea" id="RHEA-COMP:11605"/>
        <dbReference type="ChEBI" id="CHEBI:15378"/>
        <dbReference type="ChEBI" id="CHEBI:30013"/>
        <dbReference type="ChEBI" id="CHEBI:30616"/>
        <dbReference type="ChEBI" id="CHEBI:61977"/>
        <dbReference type="ChEBI" id="CHEBI:456216"/>
        <dbReference type="EC" id="2.7.11.1"/>
    </reaction>
</comment>
<dbReference type="GO" id="GO:0005524">
    <property type="term" value="F:ATP binding"/>
    <property type="evidence" value="ECO:0007669"/>
    <property type="project" value="UniProtKB-KW"/>
</dbReference>
<keyword evidence="12" id="KW-1185">Reference proteome</keyword>
<dbReference type="Proteomes" id="UP001219525">
    <property type="component" value="Unassembled WGS sequence"/>
</dbReference>
<evidence type="ECO:0000256" key="1">
    <source>
        <dbReference type="ARBA" id="ARBA00012513"/>
    </source>
</evidence>
<sequence>KTALRVHHGAVDHEMITAGKPPEVMQHVRGVLEGMGVDVQEEGDFKYRCARPARRRPRARDGWEGKIGADSAPASGGGVLRGLLSRRQPSPARSTLGDNSSSPSIKHSVSTDERPDVATVYGHQYEDIGDEVRFSVELTRLDRLKDMYSVDVRRLKGNLKSYKFLYDMIR</sequence>
<dbReference type="PROSITE" id="PS50032">
    <property type="entry name" value="KA1"/>
    <property type="match status" value="1"/>
</dbReference>
<gene>
    <name evidence="11" type="ORF">GGX14DRAFT_334475</name>
</gene>
<comment type="caution">
    <text evidence="11">The sequence shown here is derived from an EMBL/GenBank/DDBJ whole genome shotgun (WGS) entry which is preliminary data.</text>
</comment>
<evidence type="ECO:0000256" key="6">
    <source>
        <dbReference type="ARBA" id="ARBA00022840"/>
    </source>
</evidence>